<dbReference type="InterPro" id="IPR047754">
    <property type="entry name" value="T3SS_SctI-like"/>
</dbReference>
<name>A0A5E4SPB7_9BURK</name>
<organism evidence="2 3">
    <name type="scientific">Pandoraea anhela</name>
    <dbReference type="NCBI Taxonomy" id="2508295"/>
    <lineage>
        <taxon>Bacteria</taxon>
        <taxon>Pseudomonadati</taxon>
        <taxon>Pseudomonadota</taxon>
        <taxon>Betaproteobacteria</taxon>
        <taxon>Burkholderiales</taxon>
        <taxon>Burkholderiaceae</taxon>
        <taxon>Pandoraea</taxon>
    </lineage>
</organism>
<evidence type="ECO:0000256" key="1">
    <source>
        <dbReference type="SAM" id="MobiDB-lite"/>
    </source>
</evidence>
<dbReference type="EMBL" id="CABPSB010000002">
    <property type="protein sequence ID" value="VVD77530.1"/>
    <property type="molecule type" value="Genomic_DNA"/>
</dbReference>
<keyword evidence="3" id="KW-1185">Reference proteome</keyword>
<gene>
    <name evidence="2" type="ORF">PAN31108_00936</name>
</gene>
<accession>A0A5E4SPB7</accession>
<evidence type="ECO:0000313" key="2">
    <source>
        <dbReference type="EMBL" id="VVD77530.1"/>
    </source>
</evidence>
<dbReference type="NCBIfam" id="NF038054">
    <property type="entry name" value="T3SS_SctI"/>
    <property type="match status" value="1"/>
</dbReference>
<evidence type="ECO:0008006" key="4">
    <source>
        <dbReference type="Google" id="ProtNLM"/>
    </source>
</evidence>
<dbReference type="Proteomes" id="UP000406256">
    <property type="component" value="Unassembled WGS sequence"/>
</dbReference>
<protein>
    <recommendedName>
        <fullName evidence="4">EscI/YscI/HrpB family type III secretion system inner rod protein</fullName>
    </recommendedName>
</protein>
<dbReference type="AlphaFoldDB" id="A0A5E4SPB7"/>
<sequence length="101" mass="10434">MSFDSSLSSISALSKTTPTVLASEPGAGESLESRFMSAVANMSAGFETQRGDIANAAMHYDPTDAASAVELQTRLADYSVGVSMVATMARKAVGAVEALLR</sequence>
<feature type="compositionally biased region" description="Low complexity" evidence="1">
    <location>
        <begin position="1"/>
        <end position="14"/>
    </location>
</feature>
<proteinExistence type="predicted"/>
<feature type="region of interest" description="Disordered" evidence="1">
    <location>
        <begin position="1"/>
        <end position="26"/>
    </location>
</feature>
<dbReference type="OrthoDB" id="8943515at2"/>
<dbReference type="RefSeq" id="WP_150667695.1">
    <property type="nucleotide sequence ID" value="NZ_CABPSB010000002.1"/>
</dbReference>
<evidence type="ECO:0000313" key="3">
    <source>
        <dbReference type="Proteomes" id="UP000406256"/>
    </source>
</evidence>
<reference evidence="2 3" key="1">
    <citation type="submission" date="2019-08" db="EMBL/GenBank/DDBJ databases">
        <authorList>
            <person name="Peeters C."/>
        </authorList>
    </citation>
    <scope>NUCLEOTIDE SEQUENCE [LARGE SCALE GENOMIC DNA]</scope>
    <source>
        <strain evidence="2 3">LMG 31108</strain>
    </source>
</reference>